<dbReference type="SUPFAM" id="SSF49854">
    <property type="entry name" value="Spermadhesin, CUB domain"/>
    <property type="match status" value="1"/>
</dbReference>
<comment type="caution">
    <text evidence="2">The sequence shown here is derived from an EMBL/GenBank/DDBJ whole genome shotgun (WGS) entry which is preliminary data.</text>
</comment>
<dbReference type="Gene3D" id="2.60.120.290">
    <property type="entry name" value="Spermadhesin, CUB domain"/>
    <property type="match status" value="1"/>
</dbReference>
<proteinExistence type="predicted"/>
<evidence type="ECO:0000313" key="2">
    <source>
        <dbReference type="EMBL" id="KAL1139895.1"/>
    </source>
</evidence>
<feature type="region of interest" description="Disordered" evidence="1">
    <location>
        <begin position="1"/>
        <end position="23"/>
    </location>
</feature>
<dbReference type="InterPro" id="IPR035914">
    <property type="entry name" value="Sperma_CUB_dom_sf"/>
</dbReference>
<name>A0ABD0YVC0_9HEMI</name>
<accession>A0ABD0YVC0</accession>
<organism evidence="2 3">
    <name type="scientific">Ranatra chinensis</name>
    <dbReference type="NCBI Taxonomy" id="642074"/>
    <lineage>
        <taxon>Eukaryota</taxon>
        <taxon>Metazoa</taxon>
        <taxon>Ecdysozoa</taxon>
        <taxon>Arthropoda</taxon>
        <taxon>Hexapoda</taxon>
        <taxon>Insecta</taxon>
        <taxon>Pterygota</taxon>
        <taxon>Neoptera</taxon>
        <taxon>Paraneoptera</taxon>
        <taxon>Hemiptera</taxon>
        <taxon>Heteroptera</taxon>
        <taxon>Panheteroptera</taxon>
        <taxon>Nepomorpha</taxon>
        <taxon>Nepidae</taxon>
        <taxon>Ranatrinae</taxon>
        <taxon>Ranatra</taxon>
    </lineage>
</organism>
<protein>
    <submittedName>
        <fullName evidence="2">Uncharacterized protein</fullName>
    </submittedName>
</protein>
<dbReference type="EMBL" id="JBFDAA010000002">
    <property type="protein sequence ID" value="KAL1139895.1"/>
    <property type="molecule type" value="Genomic_DNA"/>
</dbReference>
<evidence type="ECO:0000313" key="3">
    <source>
        <dbReference type="Proteomes" id="UP001558652"/>
    </source>
</evidence>
<keyword evidence="3" id="KW-1185">Reference proteome</keyword>
<dbReference type="Proteomes" id="UP001558652">
    <property type="component" value="Unassembled WGS sequence"/>
</dbReference>
<evidence type="ECO:0000256" key="1">
    <source>
        <dbReference type="SAM" id="MobiDB-lite"/>
    </source>
</evidence>
<dbReference type="AlphaFoldDB" id="A0ABD0YVC0"/>
<gene>
    <name evidence="2" type="ORF">AAG570_006872</name>
</gene>
<sequence>MASKRRNMFQKNKTQETTENGSRGTNVFSVGVVSLRDGYRNIGGIPRDWDDFTSLGENFREDWNFSDGGMLSCLERSDVLRVYDGWSPSFPVIGELCNEMSHVEMLSTGTHLYVELVSVSQWPGQRFKASFHFQEHRQHTGVDDLPSTIRVWLAVQRVDRMDPQFSAGSERQRSGEAVLGSVALGGSPLPSEMGRDIVSSITQGMQYCFTTHPAP</sequence>
<reference evidence="2 3" key="1">
    <citation type="submission" date="2024-07" db="EMBL/GenBank/DDBJ databases">
        <title>Chromosome-level genome assembly of the water stick insect Ranatra chinensis (Heteroptera: Nepidae).</title>
        <authorList>
            <person name="Liu X."/>
        </authorList>
    </citation>
    <scope>NUCLEOTIDE SEQUENCE [LARGE SCALE GENOMIC DNA]</scope>
    <source>
        <strain evidence="2">Cailab_2021Rc</strain>
        <tissue evidence="2">Muscle</tissue>
    </source>
</reference>
<feature type="compositionally biased region" description="Polar residues" evidence="1">
    <location>
        <begin position="9"/>
        <end position="23"/>
    </location>
</feature>